<dbReference type="PANTHER" id="PTHR12599:SF0">
    <property type="entry name" value="PTERIN-4-ALPHA-CARBINOLAMINE DEHYDRATASE"/>
    <property type="match status" value="1"/>
</dbReference>
<evidence type="ECO:0000256" key="1">
    <source>
        <dbReference type="ARBA" id="ARBA00001554"/>
    </source>
</evidence>
<dbReference type="Proteomes" id="UP000576082">
    <property type="component" value="Unassembled WGS sequence"/>
</dbReference>
<accession>A0A7X9RVB6</accession>
<evidence type="ECO:0000256" key="2">
    <source>
        <dbReference type="ARBA" id="ARBA00006472"/>
    </source>
</evidence>
<dbReference type="Pfam" id="PF01329">
    <property type="entry name" value="Pterin_4a"/>
    <property type="match status" value="1"/>
</dbReference>
<sequence>MSWIEKENKLQKTFTFKDFSEAFAFMTRVAFLAEQHQHHPNWSNVWNTVEIHLTTHDAGNTVTEKDKKLAEAIDQLLG</sequence>
<dbReference type="InterPro" id="IPR001533">
    <property type="entry name" value="Pterin_deHydtase"/>
</dbReference>
<evidence type="ECO:0000256" key="3">
    <source>
        <dbReference type="ARBA" id="ARBA00013252"/>
    </source>
</evidence>
<name>A0A7X9RVB6_9BACT</name>
<dbReference type="PANTHER" id="PTHR12599">
    <property type="entry name" value="PTERIN-4-ALPHA-CARBINOLAMINE DEHYDRATASE"/>
    <property type="match status" value="1"/>
</dbReference>
<evidence type="ECO:0000313" key="6">
    <source>
        <dbReference type="Proteomes" id="UP000576082"/>
    </source>
</evidence>
<dbReference type="EC" id="4.2.1.96" evidence="3"/>
<evidence type="ECO:0000313" key="5">
    <source>
        <dbReference type="EMBL" id="NME69390.1"/>
    </source>
</evidence>
<dbReference type="Gene3D" id="3.30.1360.20">
    <property type="entry name" value="Transcriptional coactivator/pterin dehydratase"/>
    <property type="match status" value="1"/>
</dbReference>
<comment type="similarity">
    <text evidence="2">Belongs to the pterin-4-alpha-carbinolamine dehydratase family.</text>
</comment>
<dbReference type="EMBL" id="JABANE010000040">
    <property type="protein sequence ID" value="NME69390.1"/>
    <property type="molecule type" value="Genomic_DNA"/>
</dbReference>
<gene>
    <name evidence="5" type="ORF">HHU12_15550</name>
</gene>
<evidence type="ECO:0000256" key="4">
    <source>
        <dbReference type="ARBA" id="ARBA00023239"/>
    </source>
</evidence>
<comment type="catalytic activity">
    <reaction evidence="1">
        <text>(4aS,6R)-4a-hydroxy-L-erythro-5,6,7,8-tetrahydrobiopterin = (6R)-L-erythro-6,7-dihydrobiopterin + H2O</text>
        <dbReference type="Rhea" id="RHEA:11920"/>
        <dbReference type="ChEBI" id="CHEBI:15377"/>
        <dbReference type="ChEBI" id="CHEBI:15642"/>
        <dbReference type="ChEBI" id="CHEBI:43120"/>
        <dbReference type="EC" id="4.2.1.96"/>
    </reaction>
</comment>
<dbReference type="GO" id="GO:0008124">
    <property type="term" value="F:4-alpha-hydroxytetrahydrobiopterin dehydratase activity"/>
    <property type="evidence" value="ECO:0007669"/>
    <property type="project" value="UniProtKB-EC"/>
</dbReference>
<keyword evidence="4" id="KW-0456">Lyase</keyword>
<keyword evidence="6" id="KW-1185">Reference proteome</keyword>
<dbReference type="AlphaFoldDB" id="A0A7X9RVB6"/>
<reference evidence="5 6" key="1">
    <citation type="submission" date="2020-04" db="EMBL/GenBank/DDBJ databases">
        <title>Flammeovirga sp. SR4, a novel species isolated from seawater.</title>
        <authorList>
            <person name="Wang X."/>
        </authorList>
    </citation>
    <scope>NUCLEOTIDE SEQUENCE [LARGE SCALE GENOMIC DNA]</scope>
    <source>
        <strain evidence="5 6">ATCC 23126</strain>
    </source>
</reference>
<dbReference type="GO" id="GO:0006729">
    <property type="term" value="P:tetrahydrobiopterin biosynthetic process"/>
    <property type="evidence" value="ECO:0007669"/>
    <property type="project" value="InterPro"/>
</dbReference>
<proteinExistence type="inferred from homology"/>
<organism evidence="5 6">
    <name type="scientific">Flammeovirga aprica JL-4</name>
    <dbReference type="NCBI Taxonomy" id="694437"/>
    <lineage>
        <taxon>Bacteria</taxon>
        <taxon>Pseudomonadati</taxon>
        <taxon>Bacteroidota</taxon>
        <taxon>Cytophagia</taxon>
        <taxon>Cytophagales</taxon>
        <taxon>Flammeovirgaceae</taxon>
        <taxon>Flammeovirga</taxon>
    </lineage>
</organism>
<dbReference type="InterPro" id="IPR036428">
    <property type="entry name" value="PCD_sf"/>
</dbReference>
<dbReference type="SUPFAM" id="SSF55248">
    <property type="entry name" value="PCD-like"/>
    <property type="match status" value="1"/>
</dbReference>
<protein>
    <recommendedName>
        <fullName evidence="3">4a-hydroxytetrahydrobiopterin dehydratase</fullName>
        <ecNumber evidence="3">4.2.1.96</ecNumber>
    </recommendedName>
</protein>
<comment type="caution">
    <text evidence="5">The sequence shown here is derived from an EMBL/GenBank/DDBJ whole genome shotgun (WGS) entry which is preliminary data.</text>
</comment>